<dbReference type="GO" id="GO:0070291">
    <property type="term" value="P:N-acylethanolamine metabolic process"/>
    <property type="evidence" value="ECO:0007669"/>
    <property type="project" value="TreeGrafter"/>
</dbReference>
<name>G8YRQ1_PICSO</name>
<proteinExistence type="predicted"/>
<dbReference type="AlphaFoldDB" id="G8YRQ1"/>
<dbReference type="STRING" id="559304.G8YRQ1"/>
<evidence type="ECO:0000313" key="3">
    <source>
        <dbReference type="Proteomes" id="UP000005222"/>
    </source>
</evidence>
<dbReference type="EMBL" id="FO082057">
    <property type="protein sequence ID" value="CCE78238.1"/>
    <property type="molecule type" value="Genomic_DNA"/>
</dbReference>
<dbReference type="InterPro" id="IPR001279">
    <property type="entry name" value="Metallo-B-lactamas"/>
</dbReference>
<dbReference type="Pfam" id="PF12706">
    <property type="entry name" value="Lactamase_B_2"/>
    <property type="match status" value="1"/>
</dbReference>
<dbReference type="OMA" id="CTPAMHW"/>
<gene>
    <name evidence="2" type="primary">Piso0_000856</name>
    <name evidence="2" type="ORF">GNLVRS01_PISO0C05524g</name>
</gene>
<feature type="domain" description="Metallo-beta-lactamase" evidence="1">
    <location>
        <begin position="186"/>
        <end position="397"/>
    </location>
</feature>
<dbReference type="OrthoDB" id="332863at2759"/>
<dbReference type="HOGENOM" id="CLU_020884_2_1_1"/>
<organism evidence="2 3">
    <name type="scientific">Pichia sorbitophila (strain ATCC MYA-4447 / BCRC 22081 / CBS 7064 / NBRC 10061 / NRRL Y-12695)</name>
    <name type="common">Hybrid yeast</name>
    <dbReference type="NCBI Taxonomy" id="559304"/>
    <lineage>
        <taxon>Eukaryota</taxon>
        <taxon>Fungi</taxon>
        <taxon>Dikarya</taxon>
        <taxon>Ascomycota</taxon>
        <taxon>Saccharomycotina</taxon>
        <taxon>Pichiomycetes</taxon>
        <taxon>Debaryomycetaceae</taxon>
        <taxon>Millerozyma</taxon>
    </lineage>
</organism>
<dbReference type="GO" id="GO:0008270">
    <property type="term" value="F:zinc ion binding"/>
    <property type="evidence" value="ECO:0007669"/>
    <property type="project" value="InterPro"/>
</dbReference>
<accession>G8YRQ1</accession>
<dbReference type="Proteomes" id="UP000005222">
    <property type="component" value="Chromosome C"/>
</dbReference>
<dbReference type="SUPFAM" id="SSF56281">
    <property type="entry name" value="Metallo-hydrolase/oxidoreductase"/>
    <property type="match status" value="1"/>
</dbReference>
<dbReference type="InterPro" id="IPR024884">
    <property type="entry name" value="NAPE-PLD"/>
</dbReference>
<dbReference type="GO" id="GO:0070290">
    <property type="term" value="F:N-acylphosphatidylethanolamine-specific phospholipase D activity"/>
    <property type="evidence" value="ECO:0007669"/>
    <property type="project" value="InterPro"/>
</dbReference>
<dbReference type="GO" id="GO:0070292">
    <property type="term" value="P:N-acylphosphatidylethanolamine metabolic process"/>
    <property type="evidence" value="ECO:0007669"/>
    <property type="project" value="TreeGrafter"/>
</dbReference>
<dbReference type="Gene3D" id="3.60.15.10">
    <property type="entry name" value="Ribonuclease Z/Hydroxyacylglutathione hydrolase-like"/>
    <property type="match status" value="1"/>
</dbReference>
<evidence type="ECO:0000313" key="2">
    <source>
        <dbReference type="EMBL" id="CCE78238.1"/>
    </source>
</evidence>
<dbReference type="FunCoup" id="G8YRQ1">
    <property type="interactions" value="84"/>
</dbReference>
<evidence type="ECO:0000259" key="1">
    <source>
        <dbReference type="Pfam" id="PF12706"/>
    </source>
</evidence>
<dbReference type="PANTHER" id="PTHR15032:SF4">
    <property type="entry name" value="N-ACYL-PHOSPHATIDYLETHANOLAMINE-HYDROLYZING PHOSPHOLIPASE D"/>
    <property type="match status" value="1"/>
</dbReference>
<protein>
    <submittedName>
        <fullName evidence="2">Piso0_000856 protein</fullName>
    </submittedName>
</protein>
<dbReference type="eggNOG" id="KOG3798">
    <property type="taxonomic scope" value="Eukaryota"/>
</dbReference>
<dbReference type="PANTHER" id="PTHR15032">
    <property type="entry name" value="N-ACYL-PHOSPHATIDYLETHANOLAMINE-HYDROLYZING PHOSPHOLIPASE D"/>
    <property type="match status" value="1"/>
</dbReference>
<reference evidence="2 3" key="1">
    <citation type="journal article" date="2012" name="G3 (Bethesda)">
        <title>Pichia sorbitophila, an interspecies yeast hybrid reveals early steps of genome resolution following polyploidization.</title>
        <authorList>
            <person name="Leh Louis V."/>
            <person name="Despons L."/>
            <person name="Friedrich A."/>
            <person name="Martin T."/>
            <person name="Durrens P."/>
            <person name="Casaregola S."/>
            <person name="Neuveglise C."/>
            <person name="Fairhead C."/>
            <person name="Marck C."/>
            <person name="Cruz J.A."/>
            <person name="Straub M.L."/>
            <person name="Kugler V."/>
            <person name="Sacerdot C."/>
            <person name="Uzunov Z."/>
            <person name="Thierry A."/>
            <person name="Weiss S."/>
            <person name="Bleykasten C."/>
            <person name="De Montigny J."/>
            <person name="Jacques N."/>
            <person name="Jung P."/>
            <person name="Lemaire M."/>
            <person name="Mallet S."/>
            <person name="Morel G."/>
            <person name="Richard G.F."/>
            <person name="Sarkar A."/>
            <person name="Savel G."/>
            <person name="Schacherer J."/>
            <person name="Seret M.L."/>
            <person name="Talla E."/>
            <person name="Samson G."/>
            <person name="Jubin C."/>
            <person name="Poulain J."/>
            <person name="Vacherie B."/>
            <person name="Barbe V."/>
            <person name="Pelletier E."/>
            <person name="Sherman D.J."/>
            <person name="Westhof E."/>
            <person name="Weissenbach J."/>
            <person name="Baret P.V."/>
            <person name="Wincker P."/>
            <person name="Gaillardin C."/>
            <person name="Dujon B."/>
            <person name="Souciet J.L."/>
        </authorList>
    </citation>
    <scope>NUCLEOTIDE SEQUENCE [LARGE SCALE GENOMIC DNA]</scope>
    <source>
        <strain evidence="3">ATCC MYA-4447 / BCRC 22081 / CBS 7064 / NBRC 10061 / NRRL Y-12695</strain>
    </source>
</reference>
<sequence length="448" mass="51000">MSMTGPLSLKAKFGLGFLLSYTSFELYMHLRTQSIISKRKQAFKAESDKDNDDSGKERFRSVTVAGMFVNPFEEYRPQTAFEFIFVRVMEVFESLYGSWFELHGRVPEGHGKEVEDLLESRAPCLELLRANSTVLQQCISKNDFSTLTGAAQIMSGTNSVLPSIRNQMLLTWLGQSCLLVQMSGINFLTDPILSNRLISEHLGPKRLVKSPMNLEDIKYATNNHLDFVLVSHDHPDHLELDLAGKIGNSASWIVPLGLRKKLARKGIYNVLEMDWWDSVPLREIHPRLANIPDEYEIVCVPAMHWSGRYIIDSNVSLWCSYIIKRNNEPILYHAGDTGYSEELFNQLSKKFGKVFMSLLPIGQYCPSWHQKPRHISPEEALKVAKSISSSYMLGIHWGTFKISSEPILEPKRLLEKLASSIGKSEQYRVPIFGLTYIYDLSAKQEVKV</sequence>
<dbReference type="PIRSF" id="PIRSF038896">
    <property type="entry name" value="NAPE-PLD"/>
    <property type="match status" value="1"/>
</dbReference>
<keyword evidence="3" id="KW-1185">Reference proteome</keyword>
<dbReference type="InterPro" id="IPR036866">
    <property type="entry name" value="RibonucZ/Hydroxyglut_hydro"/>
</dbReference>
<dbReference type="GO" id="GO:0005737">
    <property type="term" value="C:cytoplasm"/>
    <property type="evidence" value="ECO:0007669"/>
    <property type="project" value="TreeGrafter"/>
</dbReference>
<dbReference type="InParanoid" id="G8YRQ1"/>